<reference evidence="1 2" key="1">
    <citation type="journal article" date="2015" name="Nature">
        <title>rRNA introns, odd ribosomes, and small enigmatic genomes across a large radiation of phyla.</title>
        <authorList>
            <person name="Brown C.T."/>
            <person name="Hug L.A."/>
            <person name="Thomas B.C."/>
            <person name="Sharon I."/>
            <person name="Castelle C.J."/>
            <person name="Singh A."/>
            <person name="Wilkins M.J."/>
            <person name="Williams K.H."/>
            <person name="Banfield J.F."/>
        </authorList>
    </citation>
    <scope>NUCLEOTIDE SEQUENCE [LARGE SCALE GENOMIC DNA]</scope>
</reference>
<dbReference type="STRING" id="1618392.UW41_C0006G0001"/>
<accession>A0A0G1HRY4</accession>
<evidence type="ECO:0000313" key="1">
    <source>
        <dbReference type="EMBL" id="KKT49433.1"/>
    </source>
</evidence>
<proteinExistence type="predicted"/>
<protein>
    <recommendedName>
        <fullName evidence="3">Type IV pilus assembly protein PilM</fullName>
    </recommendedName>
</protein>
<dbReference type="EMBL" id="LCIE01000006">
    <property type="protein sequence ID" value="KKT49433.1"/>
    <property type="molecule type" value="Genomic_DNA"/>
</dbReference>
<dbReference type="Proteomes" id="UP000034172">
    <property type="component" value="Unassembled WGS sequence"/>
</dbReference>
<evidence type="ECO:0008006" key="3">
    <source>
        <dbReference type="Google" id="ProtNLM"/>
    </source>
</evidence>
<gene>
    <name evidence="1" type="ORF">UW41_C0006G0001</name>
</gene>
<dbReference type="AlphaFoldDB" id="A0A0G1HRY4"/>
<comment type="caution">
    <text evidence="1">The sequence shown here is derived from an EMBL/GenBank/DDBJ whole genome shotgun (WGS) entry which is preliminary data.</text>
</comment>
<sequence>LIAYKDEYQKNSVNRLILTGGGSYLIGLIPYLTEELEGVEVVMGDTFVNMTVEAKYQSLGPIFSIANGLSQ</sequence>
<name>A0A0G1HRY4_9BACT</name>
<feature type="non-terminal residue" evidence="1">
    <location>
        <position position="1"/>
    </location>
</feature>
<dbReference type="Gene3D" id="3.30.420.40">
    <property type="match status" value="2"/>
</dbReference>
<organism evidence="1 2">
    <name type="scientific">Candidatus Collierbacteria bacterium GW2011_GWC2_44_18</name>
    <dbReference type="NCBI Taxonomy" id="1618392"/>
    <lineage>
        <taxon>Bacteria</taxon>
        <taxon>Candidatus Collieribacteriota</taxon>
    </lineage>
</organism>
<evidence type="ECO:0000313" key="2">
    <source>
        <dbReference type="Proteomes" id="UP000034172"/>
    </source>
</evidence>